<feature type="transmembrane region" description="Helical" evidence="1">
    <location>
        <begin position="203"/>
        <end position="221"/>
    </location>
</feature>
<feature type="transmembrane region" description="Helical" evidence="1">
    <location>
        <begin position="182"/>
        <end position="197"/>
    </location>
</feature>
<name>A0A1F8DXS3_9BACT</name>
<feature type="chain" id="PRO_5009535261" evidence="2">
    <location>
        <begin position="25"/>
        <end position="233"/>
    </location>
</feature>
<reference evidence="3 4" key="1">
    <citation type="journal article" date="2016" name="Nat. Commun.">
        <title>Thousands of microbial genomes shed light on interconnected biogeochemical processes in an aquifer system.</title>
        <authorList>
            <person name="Anantharaman K."/>
            <person name="Brown C.T."/>
            <person name="Hug L.A."/>
            <person name="Sharon I."/>
            <person name="Castelle C.J."/>
            <person name="Probst A.J."/>
            <person name="Thomas B.C."/>
            <person name="Singh A."/>
            <person name="Wilkins M.J."/>
            <person name="Karaoz U."/>
            <person name="Brodie E.L."/>
            <person name="Williams K.H."/>
            <person name="Hubbard S.S."/>
            <person name="Banfield J.F."/>
        </authorList>
    </citation>
    <scope>NUCLEOTIDE SEQUENCE [LARGE SCALE GENOMIC DNA]</scope>
</reference>
<evidence type="ECO:0000256" key="2">
    <source>
        <dbReference type="SAM" id="SignalP"/>
    </source>
</evidence>
<keyword evidence="1" id="KW-1133">Transmembrane helix</keyword>
<keyword evidence="2" id="KW-0732">Signal</keyword>
<evidence type="ECO:0000256" key="1">
    <source>
        <dbReference type="SAM" id="Phobius"/>
    </source>
</evidence>
<evidence type="ECO:0000313" key="4">
    <source>
        <dbReference type="Proteomes" id="UP000176422"/>
    </source>
</evidence>
<gene>
    <name evidence="3" type="ORF">A2372_03080</name>
</gene>
<accession>A0A1F8DXS3</accession>
<dbReference type="AlphaFoldDB" id="A0A1F8DXS3"/>
<evidence type="ECO:0000313" key="3">
    <source>
        <dbReference type="EMBL" id="OGM93347.1"/>
    </source>
</evidence>
<dbReference type="EMBL" id="MGIT01000001">
    <property type="protein sequence ID" value="OGM93347.1"/>
    <property type="molecule type" value="Genomic_DNA"/>
</dbReference>
<sequence length="233" mass="25139">MKTINGLLFGAMFLISVLAGFAEASEEVNSDADWHILPALVAPVEFFQEESSIVREAVTSTWVFGLPMVREIRTVTTTTPVQNGERLTPKIVKGKPVREVSWAMTIAMAAVFVGLASVKRKSQRNGTGAVELFSSHVAIVEAIVGLVMASIFPNVFAAAICISITAIICFSSVFFEPLGRNIVFIGTVTTAMPFIYSGQGGSYLLFVTAAIVCIHVIAGMFKKIRLRGLFAWA</sequence>
<dbReference type="STRING" id="1802559.A2372_03080"/>
<comment type="caution">
    <text evidence="3">The sequence shown here is derived from an EMBL/GenBank/DDBJ whole genome shotgun (WGS) entry which is preliminary data.</text>
</comment>
<feature type="transmembrane region" description="Helical" evidence="1">
    <location>
        <begin position="100"/>
        <end position="118"/>
    </location>
</feature>
<protein>
    <submittedName>
        <fullName evidence="3">Uncharacterized protein</fullName>
    </submittedName>
</protein>
<keyword evidence="1" id="KW-0812">Transmembrane</keyword>
<organism evidence="3 4">
    <name type="scientific">Candidatus Wolfebacteria bacterium RIFOXYB1_FULL_54_12</name>
    <dbReference type="NCBI Taxonomy" id="1802559"/>
    <lineage>
        <taxon>Bacteria</taxon>
        <taxon>Candidatus Wolfeibacteriota</taxon>
    </lineage>
</organism>
<keyword evidence="1" id="KW-0472">Membrane</keyword>
<feature type="transmembrane region" description="Helical" evidence="1">
    <location>
        <begin position="155"/>
        <end position="175"/>
    </location>
</feature>
<proteinExistence type="predicted"/>
<feature type="transmembrane region" description="Helical" evidence="1">
    <location>
        <begin position="130"/>
        <end position="149"/>
    </location>
</feature>
<dbReference type="Proteomes" id="UP000176422">
    <property type="component" value="Unassembled WGS sequence"/>
</dbReference>
<feature type="signal peptide" evidence="2">
    <location>
        <begin position="1"/>
        <end position="24"/>
    </location>
</feature>